<dbReference type="AlphaFoldDB" id="A0A812QT05"/>
<protein>
    <submittedName>
        <fullName evidence="2">Uncharacterized protein</fullName>
    </submittedName>
</protein>
<keyword evidence="3" id="KW-1185">Reference proteome</keyword>
<dbReference type="Proteomes" id="UP000604046">
    <property type="component" value="Unassembled WGS sequence"/>
</dbReference>
<feature type="region of interest" description="Disordered" evidence="1">
    <location>
        <begin position="764"/>
        <end position="821"/>
    </location>
</feature>
<proteinExistence type="predicted"/>
<name>A0A812QT05_9DINO</name>
<dbReference type="EMBL" id="CAJNDS010002266">
    <property type="protein sequence ID" value="CAE7402194.1"/>
    <property type="molecule type" value="Genomic_DNA"/>
</dbReference>
<organism evidence="2 3">
    <name type="scientific">Symbiodinium natans</name>
    <dbReference type="NCBI Taxonomy" id="878477"/>
    <lineage>
        <taxon>Eukaryota</taxon>
        <taxon>Sar</taxon>
        <taxon>Alveolata</taxon>
        <taxon>Dinophyceae</taxon>
        <taxon>Suessiales</taxon>
        <taxon>Symbiodiniaceae</taxon>
        <taxon>Symbiodinium</taxon>
    </lineage>
</organism>
<reference evidence="2" key="1">
    <citation type="submission" date="2021-02" db="EMBL/GenBank/DDBJ databases">
        <authorList>
            <person name="Dougan E. K."/>
            <person name="Rhodes N."/>
            <person name="Thang M."/>
            <person name="Chan C."/>
        </authorList>
    </citation>
    <scope>NUCLEOTIDE SEQUENCE</scope>
</reference>
<evidence type="ECO:0000313" key="2">
    <source>
        <dbReference type="EMBL" id="CAE7402194.1"/>
    </source>
</evidence>
<comment type="caution">
    <text evidence="2">The sequence shown here is derived from an EMBL/GenBank/DDBJ whole genome shotgun (WGS) entry which is preliminary data.</text>
</comment>
<evidence type="ECO:0000256" key="1">
    <source>
        <dbReference type="SAM" id="MobiDB-lite"/>
    </source>
</evidence>
<sequence>MMSTAAFNLHAKSKGHQQSLQLLTSADTAPEGGNAIATGISQGVPRIDKFRLAATVVGRRDTFKEWLSNCCCHRWHVSCCVLRSCKNLICCEDFKAYMECLGQGDFSERVCKQMVTSMAHVVHEQDLCVLEKAEHCCLALDERDSCVLVAARFYYSGLKRNKWLPQSGLYDCLIGIVRDHGPENVAQAIMETLKKFCTRRRGRRDSSGTCGPDDALDEELFKKMKDVTSVAVADGGPAEQQALQTLASSDLPELKFVVRDRAHRMRAVQKHTWSTISKMCDGLLDVFVTGDGSIARVLESSRKLSLIFEQVQAGEFARNLRNFAFALQRFDSASLPLFKILKMLPCVFRFLVKVAALDDAEDASWARDKIVRLSGDGAYRNILRCATVSDCMATCQRFLRLCDKADNDALCSGREAAEVMHNMGHLFKDGALLHAAGSMTVEAMAVLRSVNVVRYQGARSAGQRGAKPEHVAYVWREDTTEASLKKDMGRIYKVMTAYFHQNFPHWEYMNSLACFDLHSTLTMAQRHDLVLRVAHQKQLAGKPSSDEESEGGHGLFARALWHAKNPSKQSSKTAWVRTLAELRKSQVASRPDAVKIIAHSVAYMTSTCNVERWLHQLALSEHKSRAHHLSVYRLEDAVKLNVQCMGGTRTGMQADDLTTTPGEALARGVQWQASDFGLRCQTAYREFYGERVLPARGILTPEARSNKPRLAALRSSSEKSLKSQIAAHSAALDTSTSTSCKKNLMKEFVAAATELVSSKDANAVPEEKAVDNGKAPSGFAAWPEDSKPIMSLADKSSGSSSSGSHKRKKTPVPEMSEAGKDEEDIIVDKVVATQAEVARKKRAVEVGAKPGTVPAYVHPTGAVFGPVKLAEKRQQPERASSSPMETPGGIIMVRIGPGAVWPDSTSSRFRITQDWAATSVLMVDNVNARLQSVDGLMCRLHGLSICDNAYIATSGRKGSCLTFVKALDFTYHVYLSEQFLAECPRHGEVLLGHGHFENCKLRVYRGSKPEKPNHPRLTYEVRPETVDNLASNHLNLDGLLMKLGVLRPE</sequence>
<evidence type="ECO:0000313" key="3">
    <source>
        <dbReference type="Proteomes" id="UP000604046"/>
    </source>
</evidence>
<gene>
    <name evidence="2" type="ORF">SNAT2548_LOCUS21891</name>
</gene>
<accession>A0A812QT05</accession>